<evidence type="ECO:0000256" key="2">
    <source>
        <dbReference type="ARBA" id="ARBA00022475"/>
    </source>
</evidence>
<evidence type="ECO:0000313" key="9">
    <source>
        <dbReference type="Proteomes" id="UP000009875"/>
    </source>
</evidence>
<comment type="similarity">
    <text evidence="6">Belongs to the ABC-4 integral membrane protein family.</text>
</comment>
<evidence type="ECO:0000256" key="5">
    <source>
        <dbReference type="ARBA" id="ARBA00023136"/>
    </source>
</evidence>
<dbReference type="AlphaFoldDB" id="K9ETI8"/>
<feature type="transmembrane region" description="Helical" evidence="6">
    <location>
        <begin position="155"/>
        <end position="173"/>
    </location>
</feature>
<dbReference type="EMBL" id="AGXA01000004">
    <property type="protein sequence ID" value="EKU94292.1"/>
    <property type="molecule type" value="Genomic_DNA"/>
</dbReference>
<dbReference type="PIRSF" id="PIRSF018968">
    <property type="entry name" value="ABC_permease_BceB"/>
    <property type="match status" value="1"/>
</dbReference>
<keyword evidence="6" id="KW-0813">Transport</keyword>
<comment type="caution">
    <text evidence="8">The sequence shown here is derived from an EMBL/GenBank/DDBJ whole genome shotgun (WGS) entry which is preliminary data.</text>
</comment>
<feature type="transmembrane region" description="Helical" evidence="6">
    <location>
        <begin position="109"/>
        <end position="135"/>
    </location>
</feature>
<evidence type="ECO:0000259" key="7">
    <source>
        <dbReference type="Pfam" id="PF02687"/>
    </source>
</evidence>
<feature type="transmembrane region" description="Helical" evidence="6">
    <location>
        <begin position="21"/>
        <end position="39"/>
    </location>
</feature>
<feature type="transmembrane region" description="Helical" evidence="6">
    <location>
        <begin position="536"/>
        <end position="557"/>
    </location>
</feature>
<dbReference type="eggNOG" id="COG0577">
    <property type="taxonomic scope" value="Bacteria"/>
</dbReference>
<evidence type="ECO:0000256" key="4">
    <source>
        <dbReference type="ARBA" id="ARBA00022989"/>
    </source>
</evidence>
<dbReference type="GO" id="GO:0005886">
    <property type="term" value="C:plasma membrane"/>
    <property type="evidence" value="ECO:0007669"/>
    <property type="project" value="UniProtKB-SubCell"/>
</dbReference>
<feature type="transmembrane region" description="Helical" evidence="6">
    <location>
        <begin position="59"/>
        <end position="81"/>
    </location>
</feature>
<dbReference type="InterPro" id="IPR052536">
    <property type="entry name" value="ABC-4_Integral_Memb_Prot"/>
</dbReference>
<dbReference type="Proteomes" id="UP000009875">
    <property type="component" value="Unassembled WGS sequence"/>
</dbReference>
<dbReference type="PATRIC" id="fig|883081.3.peg.327"/>
<evidence type="ECO:0000256" key="6">
    <source>
        <dbReference type="PIRNR" id="PIRNR018968"/>
    </source>
</evidence>
<keyword evidence="4 6" id="KW-1133">Transmembrane helix</keyword>
<organism evidence="8 9">
    <name type="scientific">Alloiococcus otitis ATCC 51267</name>
    <dbReference type="NCBI Taxonomy" id="883081"/>
    <lineage>
        <taxon>Bacteria</taxon>
        <taxon>Bacillati</taxon>
        <taxon>Bacillota</taxon>
        <taxon>Bacilli</taxon>
        <taxon>Lactobacillales</taxon>
        <taxon>Carnobacteriaceae</taxon>
        <taxon>Alloiococcus</taxon>
    </lineage>
</organism>
<keyword evidence="9" id="KW-1185">Reference proteome</keyword>
<feature type="transmembrane region" description="Helical" evidence="6">
    <location>
        <begin position="201"/>
        <end position="219"/>
    </location>
</feature>
<dbReference type="STRING" id="883081.HMPREF9698_00324"/>
<feature type="transmembrane region" description="Helical" evidence="6">
    <location>
        <begin position="284"/>
        <end position="308"/>
    </location>
</feature>
<evidence type="ECO:0000256" key="1">
    <source>
        <dbReference type="ARBA" id="ARBA00004651"/>
    </source>
</evidence>
<feature type="transmembrane region" description="Helical" evidence="6">
    <location>
        <begin position="231"/>
        <end position="254"/>
    </location>
</feature>
<accession>K9ETI8</accession>
<dbReference type="Pfam" id="PF02687">
    <property type="entry name" value="FtsX"/>
    <property type="match status" value="1"/>
</dbReference>
<feature type="domain" description="ABC3 transporter permease C-terminal" evidence="7">
    <location>
        <begin position="60"/>
        <end position="174"/>
    </location>
</feature>
<proteinExistence type="inferred from homology"/>
<sequence>MKNKILRQLSWQNLKAHRQTLVPFVLSSAILSGLLYLIISLVNNDYVIRRHEVLQTLMVMAGVLTTIFTAIFIIYASLFIYKQRHKEIGLFSVLGMSKKHIQKMTRQELLIQWLLTLVLAIPGGYLFGHLVFIFLNRLMQDTGFQYMNYPFDLTAMLAVIIITGLIFLTVYGIHHFKVQVANPIQLIQAAKTSGKEPNNNFLALIVGLIMVGFGYYLAMTSAGLVQSLYRIFVAVLLVIVGSYFLLGSLSIFILKGLKNNDSYYYKAENFLSLSGMLYRMKASAISLTSISILCTGLMIMLGMTLTAYRGMEDQVDQALEADYHVSYYNFDNQDQKDFNGIVDNIVADLDQELAIESVRTYCSSQIFFELKGREFRPLDIDKSSPQNAGQANIFRQEDFNAAFDENIQVNNQQIGLVSNAERWNQFDQVIFAGQSYEVVPLPDHGMGNIAIDFMQIVLPPNLSFEAASQAYPSYAGDDQEPLPLVVGQHANIDGQSDQADQAGIEESLANLQARYGVDITSRFGASQIIYAVNGGALFLGILVSVVLLVGVFLIIYFKQISEGQQDRDNYQIMQAVGLGQQTIKKAINKQIIWLFLLPLLVAITHMAVSSTIIFNILGLINVRDWGQFITSYLLVIVFFSLVYGFIYWLTSRTYYQIVSQSK</sequence>
<dbReference type="PANTHER" id="PTHR46795:SF3">
    <property type="entry name" value="ABC TRANSPORTER PERMEASE"/>
    <property type="match status" value="1"/>
</dbReference>
<comment type="subcellular location">
    <subcellularLocation>
        <location evidence="1 6">Cell membrane</location>
        <topology evidence="1 6">Multi-pass membrane protein</topology>
    </subcellularLocation>
</comment>
<keyword evidence="3 6" id="KW-0812">Transmembrane</keyword>
<dbReference type="OrthoDB" id="1705903at2"/>
<dbReference type="PANTHER" id="PTHR46795">
    <property type="entry name" value="ABC TRANSPORTER PERMEASE-RELATED-RELATED"/>
    <property type="match status" value="1"/>
</dbReference>
<name>K9ETI8_9LACT</name>
<protein>
    <recommendedName>
        <fullName evidence="7">ABC3 transporter permease C-terminal domain-containing protein</fullName>
    </recommendedName>
</protein>
<dbReference type="InterPro" id="IPR027022">
    <property type="entry name" value="ABC_permease_BceB-typ"/>
</dbReference>
<evidence type="ECO:0000256" key="3">
    <source>
        <dbReference type="ARBA" id="ARBA00022692"/>
    </source>
</evidence>
<keyword evidence="5 6" id="KW-0472">Membrane</keyword>
<feature type="transmembrane region" description="Helical" evidence="6">
    <location>
        <begin position="591"/>
        <end position="617"/>
    </location>
</feature>
<dbReference type="GO" id="GO:0055085">
    <property type="term" value="P:transmembrane transport"/>
    <property type="evidence" value="ECO:0007669"/>
    <property type="project" value="UniProtKB-UniRule"/>
</dbReference>
<dbReference type="HOGENOM" id="CLU_022800_2_3_9"/>
<keyword evidence="2 6" id="KW-1003">Cell membrane</keyword>
<gene>
    <name evidence="8" type="ORF">HMPREF9698_00324</name>
</gene>
<reference evidence="8 9" key="1">
    <citation type="submission" date="2012-09" db="EMBL/GenBank/DDBJ databases">
        <title>The Genome Sequence of Alloiococcus otitis ATCC 51267.</title>
        <authorList>
            <consortium name="The Broad Institute Genome Sequencing Platform"/>
            <person name="Earl A."/>
            <person name="Ward D."/>
            <person name="Feldgarden M."/>
            <person name="Gevers D."/>
            <person name="Huys G."/>
            <person name="Walker B."/>
            <person name="Young S.K."/>
            <person name="Zeng Q."/>
            <person name="Gargeya S."/>
            <person name="Fitzgerald M."/>
            <person name="Haas B."/>
            <person name="Abouelleil A."/>
            <person name="Alvarado L."/>
            <person name="Arachchi H.M."/>
            <person name="Berlin A.M."/>
            <person name="Chapman S.B."/>
            <person name="Goldberg J."/>
            <person name="Griggs A."/>
            <person name="Gujja S."/>
            <person name="Hansen M."/>
            <person name="Howarth C."/>
            <person name="Imamovic A."/>
            <person name="Larimer J."/>
            <person name="McCowen C."/>
            <person name="Montmayeur A."/>
            <person name="Murphy C."/>
            <person name="Neiman D."/>
            <person name="Pearson M."/>
            <person name="Priest M."/>
            <person name="Roberts A."/>
            <person name="Saif S."/>
            <person name="Shea T."/>
            <person name="Sisk P."/>
            <person name="Sykes S."/>
            <person name="Wortman J."/>
            <person name="Nusbaum C."/>
            <person name="Birren B."/>
        </authorList>
    </citation>
    <scope>NUCLEOTIDE SEQUENCE [LARGE SCALE GENOMIC DNA]</scope>
    <source>
        <strain evidence="8 9">ATCC 51267</strain>
    </source>
</reference>
<dbReference type="RefSeq" id="WP_003776681.1">
    <property type="nucleotide sequence ID" value="NZ_JH992957.1"/>
</dbReference>
<feature type="transmembrane region" description="Helical" evidence="6">
    <location>
        <begin position="629"/>
        <end position="649"/>
    </location>
</feature>
<dbReference type="InterPro" id="IPR003838">
    <property type="entry name" value="ABC3_permease_C"/>
</dbReference>
<evidence type="ECO:0000313" key="8">
    <source>
        <dbReference type="EMBL" id="EKU94292.1"/>
    </source>
</evidence>